<organism evidence="3 4">
    <name type="scientific">Eiseniibacteriota bacterium</name>
    <dbReference type="NCBI Taxonomy" id="2212470"/>
    <lineage>
        <taxon>Bacteria</taxon>
        <taxon>Candidatus Eiseniibacteriota</taxon>
    </lineage>
</organism>
<dbReference type="InterPro" id="IPR029058">
    <property type="entry name" value="AB_hydrolase_fold"/>
</dbReference>
<dbReference type="GO" id="GO:0016787">
    <property type="term" value="F:hydrolase activity"/>
    <property type="evidence" value="ECO:0007669"/>
    <property type="project" value="UniProtKB-KW"/>
</dbReference>
<accession>A0A956NJF8</accession>
<comment type="caution">
    <text evidence="3">The sequence shown here is derived from an EMBL/GenBank/DDBJ whole genome shotgun (WGS) entry which is preliminary data.</text>
</comment>
<keyword evidence="3" id="KW-0378">Hydrolase</keyword>
<reference evidence="3" key="1">
    <citation type="submission" date="2020-04" db="EMBL/GenBank/DDBJ databases">
        <authorList>
            <person name="Zhang T."/>
        </authorList>
    </citation>
    <scope>NUCLEOTIDE SEQUENCE</scope>
    <source>
        <strain evidence="3">HKST-UBA02</strain>
    </source>
</reference>
<dbReference type="PANTHER" id="PTHR33428">
    <property type="entry name" value="CHLOROPHYLLASE-2, CHLOROPLASTIC"/>
    <property type="match status" value="1"/>
</dbReference>
<protein>
    <submittedName>
        <fullName evidence="3">Alpha/beta hydrolase</fullName>
    </submittedName>
</protein>
<feature type="domain" description="PET hydrolase/cutinase-like" evidence="2">
    <location>
        <begin position="69"/>
        <end position="261"/>
    </location>
</feature>
<keyword evidence="1" id="KW-0472">Membrane</keyword>
<dbReference type="Proteomes" id="UP000739538">
    <property type="component" value="Unassembled WGS sequence"/>
</dbReference>
<dbReference type="AlphaFoldDB" id="A0A956NJF8"/>
<evidence type="ECO:0000313" key="3">
    <source>
        <dbReference type="EMBL" id="MCA9758159.1"/>
    </source>
</evidence>
<dbReference type="Gene3D" id="3.40.50.1820">
    <property type="entry name" value="alpha/beta hydrolase"/>
    <property type="match status" value="1"/>
</dbReference>
<proteinExistence type="predicted"/>
<evidence type="ECO:0000313" key="4">
    <source>
        <dbReference type="Proteomes" id="UP000739538"/>
    </source>
</evidence>
<gene>
    <name evidence="3" type="ORF">KDA27_20360</name>
</gene>
<dbReference type="InterPro" id="IPR041127">
    <property type="entry name" value="PET_hydrolase/cutinase-like"/>
</dbReference>
<reference evidence="3" key="2">
    <citation type="journal article" date="2021" name="Microbiome">
        <title>Successional dynamics and alternative stable states in a saline activated sludge microbial community over 9 years.</title>
        <authorList>
            <person name="Wang Y."/>
            <person name="Ye J."/>
            <person name="Ju F."/>
            <person name="Liu L."/>
            <person name="Boyd J.A."/>
            <person name="Deng Y."/>
            <person name="Parks D.H."/>
            <person name="Jiang X."/>
            <person name="Yin X."/>
            <person name="Woodcroft B.J."/>
            <person name="Tyson G.W."/>
            <person name="Hugenholtz P."/>
            <person name="Polz M.F."/>
            <person name="Zhang T."/>
        </authorList>
    </citation>
    <scope>NUCLEOTIDE SEQUENCE</scope>
    <source>
        <strain evidence="3">HKST-UBA02</strain>
    </source>
</reference>
<keyword evidence="1" id="KW-1133">Transmembrane helix</keyword>
<dbReference type="Pfam" id="PF12740">
    <property type="entry name" value="PETase"/>
    <property type="match status" value="1"/>
</dbReference>
<dbReference type="EMBL" id="JAGQHS010000147">
    <property type="protein sequence ID" value="MCA9758159.1"/>
    <property type="molecule type" value="Genomic_DNA"/>
</dbReference>
<keyword evidence="1" id="KW-0812">Transmembrane</keyword>
<dbReference type="PANTHER" id="PTHR33428:SF14">
    <property type="entry name" value="CARBOXYLESTERASE TYPE B DOMAIN-CONTAINING PROTEIN"/>
    <property type="match status" value="1"/>
</dbReference>
<evidence type="ECO:0000256" key="1">
    <source>
        <dbReference type="SAM" id="Phobius"/>
    </source>
</evidence>
<name>A0A956NJF8_UNCEI</name>
<sequence length="429" mass="45319">MQQLRTPSILLGLSRRNGPSVSPWWVGWIRILFVVISGIFAVDAGAVVFPIGTTARTFVDSSRSNRDIACDVYYPGATSGQDVPTAEGAFPVVSFGHGFLIGTARYGYLGEGLASAGFIVVIPRSEGGVFPDHGAFGLDLAFVLRALAEEAEQPGSLWEDHVQPESAVLGHSMGGGASFLAADSDPGITAIANLAAAETNPSAIAAASRLSIPALLLAGENDCVTPPGEHQIPMYEALGSSCRTLVTVRGGSHCQFAESGSVCELGELGCNGPGISRAEQHAVVLDLLIPWLNSQLRGDLAAWNAFQQRIAQGNVFYEQDCAVTDVLEADSSDTETSQSVPPLVITPNPTTGYVSFQLPTSAGDPLDFPLPATLRVLDAAGRVLDTSTWESPDVALRWDRGTEVPSGVYWVTVESDSRLLARGRIQILR</sequence>
<dbReference type="SUPFAM" id="SSF53474">
    <property type="entry name" value="alpha/beta-Hydrolases"/>
    <property type="match status" value="1"/>
</dbReference>
<evidence type="ECO:0000259" key="2">
    <source>
        <dbReference type="Pfam" id="PF12740"/>
    </source>
</evidence>
<feature type="transmembrane region" description="Helical" evidence="1">
    <location>
        <begin position="25"/>
        <end position="49"/>
    </location>
</feature>